<evidence type="ECO:0000256" key="1">
    <source>
        <dbReference type="ARBA" id="ARBA00009477"/>
    </source>
</evidence>
<feature type="domain" description="CusB-like beta-barrel" evidence="4">
    <location>
        <begin position="215"/>
        <end position="288"/>
    </location>
</feature>
<organism evidence="6 7">
    <name type="scientific">Limisphaera ngatamarikiensis</name>
    <dbReference type="NCBI Taxonomy" id="1324935"/>
    <lineage>
        <taxon>Bacteria</taxon>
        <taxon>Pseudomonadati</taxon>
        <taxon>Verrucomicrobiota</taxon>
        <taxon>Verrucomicrobiia</taxon>
        <taxon>Limisphaerales</taxon>
        <taxon>Limisphaeraceae</taxon>
        <taxon>Limisphaera</taxon>
    </lineage>
</organism>
<dbReference type="Gene3D" id="2.40.30.170">
    <property type="match status" value="1"/>
</dbReference>
<dbReference type="RefSeq" id="WP_165108727.1">
    <property type="nucleotide sequence ID" value="NZ_JAAKYA010000082.1"/>
</dbReference>
<dbReference type="EMBL" id="JAAKYA010000082">
    <property type="protein sequence ID" value="NGO40298.1"/>
    <property type="molecule type" value="Genomic_DNA"/>
</dbReference>
<keyword evidence="2" id="KW-0175">Coiled coil</keyword>
<reference evidence="6 7" key="1">
    <citation type="submission" date="2020-02" db="EMBL/GenBank/DDBJ databases">
        <title>Draft genome sequence of Limisphaera ngatamarikiensis NGM72.4T, a thermophilic Verrucomicrobia grouped in subdivision 3.</title>
        <authorList>
            <person name="Carere C.R."/>
            <person name="Steen J."/>
            <person name="Hugenholtz P."/>
            <person name="Stott M.B."/>
        </authorList>
    </citation>
    <scope>NUCLEOTIDE SEQUENCE [LARGE SCALE GENOMIC DNA]</scope>
    <source>
        <strain evidence="6 7">NGM72.4</strain>
    </source>
</reference>
<dbReference type="Proteomes" id="UP000477311">
    <property type="component" value="Unassembled WGS sequence"/>
</dbReference>
<feature type="compositionally biased region" description="Gly residues" evidence="3">
    <location>
        <begin position="375"/>
        <end position="424"/>
    </location>
</feature>
<evidence type="ECO:0000256" key="2">
    <source>
        <dbReference type="SAM" id="Coils"/>
    </source>
</evidence>
<evidence type="ECO:0000313" key="6">
    <source>
        <dbReference type="EMBL" id="NGO40298.1"/>
    </source>
</evidence>
<evidence type="ECO:0000259" key="5">
    <source>
        <dbReference type="Pfam" id="PF25973"/>
    </source>
</evidence>
<evidence type="ECO:0000259" key="4">
    <source>
        <dbReference type="Pfam" id="PF25954"/>
    </source>
</evidence>
<accession>A0A6M1RJQ1</accession>
<comment type="caution">
    <text evidence="6">The sequence shown here is derived from an EMBL/GenBank/DDBJ whole genome shotgun (WGS) entry which is preliminary data.</text>
</comment>
<name>A0A6M1RJQ1_9BACT</name>
<dbReference type="InterPro" id="IPR006143">
    <property type="entry name" value="RND_pump_MFP"/>
</dbReference>
<feature type="domain" description="CzcB-like barrel-sandwich hybrid" evidence="5">
    <location>
        <begin position="63"/>
        <end position="195"/>
    </location>
</feature>
<dbReference type="Pfam" id="PF25973">
    <property type="entry name" value="BSH_CzcB"/>
    <property type="match status" value="1"/>
</dbReference>
<comment type="similarity">
    <text evidence="1">Belongs to the membrane fusion protein (MFP) (TC 8.A.1) family.</text>
</comment>
<dbReference type="GO" id="GO:0015562">
    <property type="term" value="F:efflux transmembrane transporter activity"/>
    <property type="evidence" value="ECO:0007669"/>
    <property type="project" value="TreeGrafter"/>
</dbReference>
<evidence type="ECO:0000256" key="3">
    <source>
        <dbReference type="SAM" id="MobiDB-lite"/>
    </source>
</evidence>
<sequence length="424" mass="45012">MKYVWILLLAAGLGAGGYYLWRQQSAVGASSGPMRRPTTAIVIQTNISFAVNAAGEITPAEQVSVRPEINGRIELLPVDIGDFVKKGDLLFKLDDSELQRQRASAVTAVERARVELEKAERDLRRAEQLLKERLISQELYDDTRTAYELAKNSLERAQSELAVVEERLTKTEVRAPFDCTVLTRPVSVGQAVSGSGGVSGGTEVLTIADLSALVINAHVNQADVPRLHVGQKVEVTVEAVPGLVVTGIVERIAPQATIRNNIKGFATRILLRNVDTRIRPGMTANIRIPVASASNVTAVPLPAVFTERNPETGRFERFVFVRQPDGTVEKREVKVGVSDFFYAEIQEGLSPGEVVMLEMPAEELERRARLLAGQGQQGQGGPAGIRGAGGGRGPGGPPAGGGGRPGGGPGGGGRPPGGAGRQSG</sequence>
<evidence type="ECO:0000313" key="7">
    <source>
        <dbReference type="Proteomes" id="UP000477311"/>
    </source>
</evidence>
<feature type="coiled-coil region" evidence="2">
    <location>
        <begin position="102"/>
        <end position="174"/>
    </location>
</feature>
<dbReference type="PANTHER" id="PTHR30469">
    <property type="entry name" value="MULTIDRUG RESISTANCE PROTEIN MDTA"/>
    <property type="match status" value="1"/>
</dbReference>
<dbReference type="InterPro" id="IPR058792">
    <property type="entry name" value="Beta-barrel_RND_2"/>
</dbReference>
<protein>
    <submittedName>
        <fullName evidence="6">Efflux RND transporter periplasmic adaptor subunit</fullName>
    </submittedName>
</protein>
<gene>
    <name evidence="6" type="ORF">G4L39_12960</name>
</gene>
<keyword evidence="7" id="KW-1185">Reference proteome</keyword>
<dbReference type="InterPro" id="IPR058647">
    <property type="entry name" value="BSH_CzcB-like"/>
</dbReference>
<dbReference type="AlphaFoldDB" id="A0A6M1RJQ1"/>
<dbReference type="Gene3D" id="1.10.287.470">
    <property type="entry name" value="Helix hairpin bin"/>
    <property type="match status" value="1"/>
</dbReference>
<dbReference type="GO" id="GO:1990281">
    <property type="term" value="C:efflux pump complex"/>
    <property type="evidence" value="ECO:0007669"/>
    <property type="project" value="TreeGrafter"/>
</dbReference>
<dbReference type="Gene3D" id="2.40.420.20">
    <property type="match status" value="1"/>
</dbReference>
<dbReference type="Gene3D" id="2.40.50.100">
    <property type="match status" value="1"/>
</dbReference>
<dbReference type="SUPFAM" id="SSF111369">
    <property type="entry name" value="HlyD-like secretion proteins"/>
    <property type="match status" value="1"/>
</dbReference>
<dbReference type="PANTHER" id="PTHR30469:SF33">
    <property type="entry name" value="SLR1207 PROTEIN"/>
    <property type="match status" value="1"/>
</dbReference>
<proteinExistence type="inferred from homology"/>
<feature type="region of interest" description="Disordered" evidence="3">
    <location>
        <begin position="373"/>
        <end position="424"/>
    </location>
</feature>
<dbReference type="Pfam" id="PF25954">
    <property type="entry name" value="Beta-barrel_RND_2"/>
    <property type="match status" value="1"/>
</dbReference>
<dbReference type="NCBIfam" id="TIGR01730">
    <property type="entry name" value="RND_mfp"/>
    <property type="match status" value="1"/>
</dbReference>